<keyword evidence="2" id="KW-1185">Reference proteome</keyword>
<evidence type="ECO:0000313" key="2">
    <source>
        <dbReference type="Proteomes" id="UP001174934"/>
    </source>
</evidence>
<dbReference type="AlphaFoldDB" id="A0AA40C1E5"/>
<gene>
    <name evidence="1" type="ORF">B0T17DRAFT_535213</name>
</gene>
<reference evidence="1" key="1">
    <citation type="submission" date="2023-06" db="EMBL/GenBank/DDBJ databases">
        <title>Genome-scale phylogeny and comparative genomics of the fungal order Sordariales.</title>
        <authorList>
            <consortium name="Lawrence Berkeley National Laboratory"/>
            <person name="Hensen N."/>
            <person name="Bonometti L."/>
            <person name="Westerberg I."/>
            <person name="Brannstrom I.O."/>
            <person name="Guillou S."/>
            <person name="Cros-Aarteil S."/>
            <person name="Calhoun S."/>
            <person name="Haridas S."/>
            <person name="Kuo A."/>
            <person name="Mondo S."/>
            <person name="Pangilinan J."/>
            <person name="Riley R."/>
            <person name="LaButti K."/>
            <person name="Andreopoulos B."/>
            <person name="Lipzen A."/>
            <person name="Chen C."/>
            <person name="Yanf M."/>
            <person name="Daum C."/>
            <person name="Ng V."/>
            <person name="Clum A."/>
            <person name="Steindorff A."/>
            <person name="Ohm R."/>
            <person name="Martin F."/>
            <person name="Silar P."/>
            <person name="Natvig D."/>
            <person name="Lalanne C."/>
            <person name="Gautier V."/>
            <person name="Ament-velasquez S.L."/>
            <person name="Kruys A."/>
            <person name="Hutchinson M.I."/>
            <person name="Powell A.J."/>
            <person name="Barry K."/>
            <person name="Miller A.N."/>
            <person name="Grigoriev I.V."/>
            <person name="Debuchy R."/>
            <person name="Gladieux P."/>
            <person name="Thoren M.H."/>
            <person name="Johannesson H."/>
        </authorList>
    </citation>
    <scope>NUCLEOTIDE SEQUENCE</scope>
    <source>
        <strain evidence="1">SMH3391-2</strain>
    </source>
</reference>
<proteinExistence type="predicted"/>
<protein>
    <submittedName>
        <fullName evidence="1">Uncharacterized protein</fullName>
    </submittedName>
</protein>
<organism evidence="1 2">
    <name type="scientific">Bombardia bombarda</name>
    <dbReference type="NCBI Taxonomy" id="252184"/>
    <lineage>
        <taxon>Eukaryota</taxon>
        <taxon>Fungi</taxon>
        <taxon>Dikarya</taxon>
        <taxon>Ascomycota</taxon>
        <taxon>Pezizomycotina</taxon>
        <taxon>Sordariomycetes</taxon>
        <taxon>Sordariomycetidae</taxon>
        <taxon>Sordariales</taxon>
        <taxon>Lasiosphaeriaceae</taxon>
        <taxon>Bombardia</taxon>
    </lineage>
</organism>
<comment type="caution">
    <text evidence="1">The sequence shown here is derived from an EMBL/GenBank/DDBJ whole genome shotgun (WGS) entry which is preliminary data.</text>
</comment>
<name>A0AA40C1E5_9PEZI</name>
<evidence type="ECO:0000313" key="1">
    <source>
        <dbReference type="EMBL" id="KAK0621831.1"/>
    </source>
</evidence>
<dbReference type="Proteomes" id="UP001174934">
    <property type="component" value="Unassembled WGS sequence"/>
</dbReference>
<sequence>MINTCGFAHQLFPPLTTHTYGSFRDSHMHCQRSTATAVYSYSSCRSPTCLQLHDPLAVC</sequence>
<accession>A0AA40C1E5</accession>
<dbReference type="EMBL" id="JAULSR010000004">
    <property type="protein sequence ID" value="KAK0621831.1"/>
    <property type="molecule type" value="Genomic_DNA"/>
</dbReference>